<dbReference type="EMBL" id="CP017599">
    <property type="protein sequence ID" value="AOX03131.1"/>
    <property type="molecule type" value="Genomic_DNA"/>
</dbReference>
<dbReference type="AlphaFoldDB" id="A0A1D8TZQ7"/>
<proteinExistence type="predicted"/>
<dbReference type="Proteomes" id="UP000177870">
    <property type="component" value="Chromosome"/>
</dbReference>
<evidence type="ECO:0000313" key="3">
    <source>
        <dbReference type="Proteomes" id="UP000177870"/>
    </source>
</evidence>
<feature type="domain" description="Ice-binding protein C-terminal" evidence="1">
    <location>
        <begin position="178"/>
        <end position="202"/>
    </location>
</feature>
<dbReference type="RefSeq" id="WP_070395522.1">
    <property type="nucleotide sequence ID" value="NZ_CP017599.1"/>
</dbReference>
<accession>A0A1D8TZQ7</accession>
<name>A0A1D8TZQ7_9CYAN</name>
<protein>
    <recommendedName>
        <fullName evidence="1">Ice-binding protein C-terminal domain-containing protein</fullName>
    </recommendedName>
</protein>
<reference evidence="3" key="1">
    <citation type="submission" date="2016-10" db="EMBL/GenBank/DDBJ databases">
        <title>Comparative genomics uncovers the prolific and rare metabolic potential of the cyanobacterial genus Moorea.</title>
        <authorList>
            <person name="Leao T."/>
            <person name="Castelao G."/>
            <person name="Korobeynikov A."/>
            <person name="Monroe E.A."/>
            <person name="Podell S."/>
            <person name="Glukhov E."/>
            <person name="Allen E."/>
            <person name="Gerwick W.H."/>
            <person name="Gerwick L."/>
        </authorList>
    </citation>
    <scope>NUCLEOTIDE SEQUENCE [LARGE SCALE GENOMIC DNA]</scope>
    <source>
        <strain evidence="3">PAL-8-15-08-1</strain>
    </source>
</reference>
<evidence type="ECO:0000313" key="2">
    <source>
        <dbReference type="EMBL" id="AOX03131.1"/>
    </source>
</evidence>
<organism evidence="2 3">
    <name type="scientific">Moorena producens PAL-8-15-08-1</name>
    <dbReference type="NCBI Taxonomy" id="1458985"/>
    <lineage>
        <taxon>Bacteria</taxon>
        <taxon>Bacillati</taxon>
        <taxon>Cyanobacteriota</taxon>
        <taxon>Cyanophyceae</taxon>
        <taxon>Coleofasciculales</taxon>
        <taxon>Coleofasciculaceae</taxon>
        <taxon>Moorena</taxon>
    </lineage>
</organism>
<dbReference type="NCBIfam" id="TIGR02595">
    <property type="entry name" value="PEP_CTERM"/>
    <property type="match status" value="1"/>
</dbReference>
<sequence>MTIKTLTKVATAIVGASLSLRVVGINSVEAATVKYNFTVNLEKSFFLTGSPELDIAPNPDYYNGEFTFDDSSLTKVGAESLGVDDGLLVTLFSDPRINEEDDERFPDFPTVNLLKGELLGLDYDVVYHPFTAVGEFPGDFFRFSNGDFTDGFDPTFYTPEDEPRQPILGSGTVTYTLVPEPTTLMGMFGLGGWLFASTLKRRKQS</sequence>
<dbReference type="InterPro" id="IPR013424">
    <property type="entry name" value="Ice-binding_C"/>
</dbReference>
<evidence type="ECO:0000259" key="1">
    <source>
        <dbReference type="Pfam" id="PF07589"/>
    </source>
</evidence>
<gene>
    <name evidence="2" type="ORF">BJP34_30110</name>
</gene>
<dbReference type="Pfam" id="PF07589">
    <property type="entry name" value="PEP-CTERM"/>
    <property type="match status" value="1"/>
</dbReference>
<dbReference type="KEGG" id="mpro:BJP34_30110"/>